<evidence type="ECO:0000313" key="1">
    <source>
        <dbReference type="Proteomes" id="UP000887579"/>
    </source>
</evidence>
<dbReference type="Proteomes" id="UP000887579">
    <property type="component" value="Unplaced"/>
</dbReference>
<protein>
    <submittedName>
        <fullName evidence="2">SCP domain-containing protein</fullName>
    </submittedName>
</protein>
<dbReference type="WBParaSite" id="ES5_v2.g13472.t1">
    <property type="protein sequence ID" value="ES5_v2.g13472.t1"/>
    <property type="gene ID" value="ES5_v2.g13472"/>
</dbReference>
<organism evidence="1 2">
    <name type="scientific">Panagrolaimus sp. ES5</name>
    <dbReference type="NCBI Taxonomy" id="591445"/>
    <lineage>
        <taxon>Eukaryota</taxon>
        <taxon>Metazoa</taxon>
        <taxon>Ecdysozoa</taxon>
        <taxon>Nematoda</taxon>
        <taxon>Chromadorea</taxon>
        <taxon>Rhabditida</taxon>
        <taxon>Tylenchina</taxon>
        <taxon>Panagrolaimomorpha</taxon>
        <taxon>Panagrolaimoidea</taxon>
        <taxon>Panagrolaimidae</taxon>
        <taxon>Panagrolaimus</taxon>
    </lineage>
</organism>
<reference evidence="2" key="1">
    <citation type="submission" date="2022-11" db="UniProtKB">
        <authorList>
            <consortium name="WormBaseParasite"/>
        </authorList>
    </citation>
    <scope>IDENTIFICATION</scope>
</reference>
<accession>A0AC34F9D8</accession>
<evidence type="ECO:0000313" key="2">
    <source>
        <dbReference type="WBParaSite" id="ES5_v2.g13472.t1"/>
    </source>
</evidence>
<name>A0AC34F9D8_9BILA</name>
<proteinExistence type="predicted"/>
<sequence>MFCVYQIIVVVACVASIVLGQSTTCSNNNLLMTPILRQKVLNVLNEARSKLESGQLLMIDGKYAVQAASLPPLTWSCEIEEKIFEWMEESCPTFTSQPLNLTWTYTKTDDSNAEALVDSMLESLPGLSGRYHSQLSRHNLLLLTPPVYAIDHIIALSDKAHHVACVIHKCHFNATDFNGNQQQQIQNNIFCKVSLTEDLKFGDEIYQVSPSANYTPPSKDVVCSPINGITIEQREAFLEKINAARNQISQGIYQLENGNTALTPAQPLSPLVKLLQHFVNTNKHLKLFKLWSCEDENAMAVELSSCPVSIEASTEFQKTVTGSFDDFTAANLLTWWSDLANEYFIQNPNLNFLSQTSNYSTQYPAAFALSSQAESIACNTKFCFGSTLSYSFVCRGKPFLQINDIKFKILCCISLKMCYLF</sequence>